<keyword evidence="2 5" id="KW-0812">Transmembrane</keyword>
<proteinExistence type="predicted"/>
<evidence type="ECO:0000259" key="6">
    <source>
        <dbReference type="Pfam" id="PF07298"/>
    </source>
</evidence>
<protein>
    <submittedName>
        <fullName evidence="7">NnrU</fullName>
    </submittedName>
</protein>
<organism evidence="7 8">
    <name type="scientific">Novosphingobium nitrogenifigens DSM 19370</name>
    <dbReference type="NCBI Taxonomy" id="983920"/>
    <lineage>
        <taxon>Bacteria</taxon>
        <taxon>Pseudomonadati</taxon>
        <taxon>Pseudomonadota</taxon>
        <taxon>Alphaproteobacteria</taxon>
        <taxon>Sphingomonadales</taxon>
        <taxon>Sphingomonadaceae</taxon>
        <taxon>Novosphingobium</taxon>
    </lineage>
</organism>
<keyword evidence="3 5" id="KW-1133">Transmembrane helix</keyword>
<dbReference type="InterPro" id="IPR009915">
    <property type="entry name" value="NnrU_dom"/>
</dbReference>
<feature type="domain" description="NnrU" evidence="6">
    <location>
        <begin position="4"/>
        <end position="214"/>
    </location>
</feature>
<evidence type="ECO:0000256" key="1">
    <source>
        <dbReference type="ARBA" id="ARBA00004141"/>
    </source>
</evidence>
<dbReference type="InParanoid" id="F1Z5H6"/>
<dbReference type="STRING" id="983920.Y88_2228"/>
<dbReference type="GO" id="GO:0016020">
    <property type="term" value="C:membrane"/>
    <property type="evidence" value="ECO:0007669"/>
    <property type="project" value="UniProtKB-SubCell"/>
</dbReference>
<accession>F1Z5H6</accession>
<feature type="transmembrane region" description="Helical" evidence="5">
    <location>
        <begin position="35"/>
        <end position="54"/>
    </location>
</feature>
<reference evidence="7 8" key="1">
    <citation type="journal article" date="2012" name="J. Bacteriol.">
        <title>Draft Genome Sequence of Novosphingobium nitrogenifigens Y88T.</title>
        <authorList>
            <person name="Strabala T.J."/>
            <person name="Macdonald L."/>
            <person name="Liu V."/>
            <person name="Smit A.M."/>
        </authorList>
    </citation>
    <scope>NUCLEOTIDE SEQUENCE [LARGE SCALE GENOMIC DNA]</scope>
    <source>
        <strain evidence="7 8">DSM 19370</strain>
    </source>
</reference>
<comment type="subcellular location">
    <subcellularLocation>
        <location evidence="1">Membrane</location>
        <topology evidence="1">Multi-pass membrane protein</topology>
    </subcellularLocation>
</comment>
<evidence type="ECO:0000313" key="7">
    <source>
        <dbReference type="EMBL" id="EGD60354.1"/>
    </source>
</evidence>
<sequence length="226" mass="24824">MMFLVAAMGALVASHLVLSNPVRAPLVKAMGERGFQGAYSLLAIVLLVLVLVAYREAPRMPVTWDAMLPVSMVIASVLTYVATALFMASLVRNPGLLGANVNGLSAVTPKGVFQITRHPMMFAIALWSLAHVLVAPSPRNFVLFGGMIFLAIYGAHLQDVKKNALHGREWKTWSTRTPFWPDVTKAASLGAFWLHALIPWLLLTWLHLWLAQIPAGIWWFFPEAAG</sequence>
<keyword evidence="8" id="KW-1185">Reference proteome</keyword>
<evidence type="ECO:0000256" key="2">
    <source>
        <dbReference type="ARBA" id="ARBA00022692"/>
    </source>
</evidence>
<feature type="transmembrane region" description="Helical" evidence="5">
    <location>
        <begin position="66"/>
        <end position="91"/>
    </location>
</feature>
<dbReference type="Gene3D" id="1.20.120.1630">
    <property type="match status" value="1"/>
</dbReference>
<dbReference type="AlphaFoldDB" id="F1Z5H6"/>
<evidence type="ECO:0000313" key="8">
    <source>
        <dbReference type="Proteomes" id="UP000004728"/>
    </source>
</evidence>
<dbReference type="Pfam" id="PF07298">
    <property type="entry name" value="NnrU"/>
    <property type="match status" value="1"/>
</dbReference>
<dbReference type="Proteomes" id="UP000004728">
    <property type="component" value="Unassembled WGS sequence"/>
</dbReference>
<gene>
    <name evidence="7" type="ORF">Y88_2228</name>
</gene>
<name>F1Z5H6_9SPHN</name>
<dbReference type="EMBL" id="AEWJ01000023">
    <property type="protein sequence ID" value="EGD60354.1"/>
    <property type="molecule type" value="Genomic_DNA"/>
</dbReference>
<feature type="transmembrane region" description="Helical" evidence="5">
    <location>
        <begin position="141"/>
        <end position="158"/>
    </location>
</feature>
<dbReference type="eggNOG" id="COG4094">
    <property type="taxonomic scope" value="Bacteria"/>
</dbReference>
<evidence type="ECO:0000256" key="5">
    <source>
        <dbReference type="SAM" id="Phobius"/>
    </source>
</evidence>
<feature type="transmembrane region" description="Helical" evidence="5">
    <location>
        <begin position="111"/>
        <end position="134"/>
    </location>
</feature>
<dbReference type="RefSeq" id="WP_008069543.1">
    <property type="nucleotide sequence ID" value="NZ_GL876933.1"/>
</dbReference>
<evidence type="ECO:0000256" key="3">
    <source>
        <dbReference type="ARBA" id="ARBA00022989"/>
    </source>
</evidence>
<comment type="caution">
    <text evidence="7">The sequence shown here is derived from an EMBL/GenBank/DDBJ whole genome shotgun (WGS) entry which is preliminary data.</text>
</comment>
<evidence type="ECO:0000256" key="4">
    <source>
        <dbReference type="ARBA" id="ARBA00023136"/>
    </source>
</evidence>
<dbReference type="HOGENOM" id="CLU_104582_0_0_5"/>
<feature type="transmembrane region" description="Helical" evidence="5">
    <location>
        <begin position="197"/>
        <end position="221"/>
    </location>
</feature>
<keyword evidence="4 5" id="KW-0472">Membrane</keyword>